<reference evidence="2 3" key="1">
    <citation type="submission" date="2019-06" db="EMBL/GenBank/DDBJ databases">
        <title>Sequencing the genomes of 1000 actinobacteria strains.</title>
        <authorList>
            <person name="Klenk H.-P."/>
        </authorList>
    </citation>
    <scope>NUCLEOTIDE SEQUENCE [LARGE SCALE GENOMIC DNA]</scope>
    <source>
        <strain evidence="2 3">DSM 19560</strain>
    </source>
</reference>
<sequence length="196" mass="19761">MSGGSVNRRTLAKGAAWAAPVLVLSSQAPVFAASPVPCPAVPTPTGWTMTTSGSPGSTTTGGYGWTSTAPYSFSEVQDAASRKTFTVTTTTSVGVTAGVTYTINTNVTFNYGSNNANTSKPQTCSLVMGGTTIFSYTTGSSPLTTPYSAVPVSGTYQATSTGLVALTFTFAVQAPGSGGNDDVTVTLPTFSNCVAT</sequence>
<dbReference type="AlphaFoldDB" id="A0A561E141"/>
<proteinExistence type="predicted"/>
<accession>A0A561E141</accession>
<evidence type="ECO:0000313" key="3">
    <source>
        <dbReference type="Proteomes" id="UP000318297"/>
    </source>
</evidence>
<name>A0A561E141_9MICO</name>
<keyword evidence="3" id="KW-1185">Reference proteome</keyword>
<organism evidence="2 3">
    <name type="scientific">Rudaeicoccus suwonensis</name>
    <dbReference type="NCBI Taxonomy" id="657409"/>
    <lineage>
        <taxon>Bacteria</taxon>
        <taxon>Bacillati</taxon>
        <taxon>Actinomycetota</taxon>
        <taxon>Actinomycetes</taxon>
        <taxon>Micrococcales</taxon>
        <taxon>Dermacoccaceae</taxon>
        <taxon>Rudaeicoccus</taxon>
    </lineage>
</organism>
<dbReference type="EMBL" id="VIVQ01000003">
    <property type="protein sequence ID" value="TWE09324.1"/>
    <property type="molecule type" value="Genomic_DNA"/>
</dbReference>
<evidence type="ECO:0000313" key="2">
    <source>
        <dbReference type="EMBL" id="TWE09324.1"/>
    </source>
</evidence>
<keyword evidence="1" id="KW-0732">Signal</keyword>
<protein>
    <submittedName>
        <fullName evidence="2">Uncharacterized protein</fullName>
    </submittedName>
</protein>
<evidence type="ECO:0000256" key="1">
    <source>
        <dbReference type="SAM" id="SignalP"/>
    </source>
</evidence>
<gene>
    <name evidence="2" type="ORF">BKA23_3024</name>
</gene>
<feature type="chain" id="PRO_5022047304" evidence="1">
    <location>
        <begin position="33"/>
        <end position="196"/>
    </location>
</feature>
<dbReference type="Proteomes" id="UP000318297">
    <property type="component" value="Unassembled WGS sequence"/>
</dbReference>
<comment type="caution">
    <text evidence="2">The sequence shown here is derived from an EMBL/GenBank/DDBJ whole genome shotgun (WGS) entry which is preliminary data.</text>
</comment>
<feature type="signal peptide" evidence="1">
    <location>
        <begin position="1"/>
        <end position="32"/>
    </location>
</feature>